<dbReference type="Pfam" id="PF00293">
    <property type="entry name" value="NUDIX"/>
    <property type="match status" value="1"/>
</dbReference>
<dbReference type="InterPro" id="IPR020084">
    <property type="entry name" value="NUDIX_hydrolase_CS"/>
</dbReference>
<dbReference type="PROSITE" id="PS51462">
    <property type="entry name" value="NUDIX"/>
    <property type="match status" value="1"/>
</dbReference>
<accession>A0AAX3LLU7</accession>
<feature type="binding site" evidence="13">
    <location>
        <position position="272"/>
    </location>
    <ligand>
        <name>Mg(2+)</name>
        <dbReference type="ChEBI" id="CHEBI:18420"/>
        <label>1</label>
    </ligand>
</feature>
<dbReference type="GO" id="GO:0006753">
    <property type="term" value="P:nucleoside phosphate metabolic process"/>
    <property type="evidence" value="ECO:0007669"/>
    <property type="project" value="TreeGrafter"/>
</dbReference>
<protein>
    <recommendedName>
        <fullName evidence="4">ADP-ribose pyrophosphatase</fullName>
        <ecNumber evidence="3">3.6.1.13</ecNumber>
    </recommendedName>
    <alternativeName>
        <fullName evidence="9">ADP-ribose diphosphatase</fullName>
    </alternativeName>
    <alternativeName>
        <fullName evidence="11">ADP-ribose phosphohydrolase</fullName>
    </alternativeName>
    <alternativeName>
        <fullName evidence="10">Adenosine diphosphoribose pyrophosphatase</fullName>
    </alternativeName>
</protein>
<dbReference type="GO" id="GO:0047631">
    <property type="term" value="F:ADP-ribose diphosphatase activity"/>
    <property type="evidence" value="ECO:0007669"/>
    <property type="project" value="UniProtKB-EC"/>
</dbReference>
<keyword evidence="6" id="KW-0378">Hydrolase</keyword>
<dbReference type="Pfam" id="PF06094">
    <property type="entry name" value="GGACT"/>
    <property type="match status" value="1"/>
</dbReference>
<evidence type="ECO:0000256" key="9">
    <source>
        <dbReference type="ARBA" id="ARBA00030162"/>
    </source>
</evidence>
<dbReference type="EMBL" id="CP116423">
    <property type="protein sequence ID" value="WCE68965.1"/>
    <property type="molecule type" value="Genomic_DNA"/>
</dbReference>
<dbReference type="InterPro" id="IPR009288">
    <property type="entry name" value="AIG2-like_dom"/>
</dbReference>
<feature type="binding site" evidence="13">
    <location>
        <position position="276"/>
    </location>
    <ligand>
        <name>Mg(2+)</name>
        <dbReference type="ChEBI" id="CHEBI:18420"/>
        <label>1</label>
    </ligand>
</feature>
<dbReference type="InterPro" id="IPR013024">
    <property type="entry name" value="GGCT-like"/>
</dbReference>
<dbReference type="GO" id="GO:0005829">
    <property type="term" value="C:cytosol"/>
    <property type="evidence" value="ECO:0007669"/>
    <property type="project" value="TreeGrafter"/>
</dbReference>
<evidence type="ECO:0000256" key="8">
    <source>
        <dbReference type="ARBA" id="ARBA00025164"/>
    </source>
</evidence>
<sequence length="377" mass="41467">MRHLFIYGTLRHLPLLEIVLGRSAEAIDLSLANLPSYQVSAAAEGPFPTIETRDGAQAEGLLVRGLSADDFARLDFYEGAFDYDLVPVTLADGQGAEVYLPQPGRWTAQGPWSLPEWERDWAALSCHAAREVMSYMGKRPRAEVDAMFPMIRRRAHQQVLAAQGMHDPLALDGKVEVTDRRRVYANFFALDEISLRHETFDGSMSAQIDRAVFVSADAALVLPYDPLRDRVLLVEQIRMGPLARGDHTRWQLEPIAGHIDPGETPQAAARREAREEAGITLGALEPVGNVYASPGNATEFFHIFVGLADLPDHIIGTGGLATEGEDIRSHLMSFDNLMALADAQALANAPLVASAYWLAHHRERLRSEDTTAKPDGT</sequence>
<dbReference type="SUPFAM" id="SSF55811">
    <property type="entry name" value="Nudix"/>
    <property type="match status" value="1"/>
</dbReference>
<feature type="short sequence motif" description="Nudix box" evidence="14">
    <location>
        <begin position="257"/>
        <end position="279"/>
    </location>
</feature>
<evidence type="ECO:0000256" key="4">
    <source>
        <dbReference type="ARBA" id="ARBA00013297"/>
    </source>
</evidence>
<comment type="catalytic activity">
    <reaction evidence="12">
        <text>ADP-D-ribose + H2O = D-ribose 5-phosphate + AMP + 2 H(+)</text>
        <dbReference type="Rhea" id="RHEA:10412"/>
        <dbReference type="ChEBI" id="CHEBI:15377"/>
        <dbReference type="ChEBI" id="CHEBI:15378"/>
        <dbReference type="ChEBI" id="CHEBI:57967"/>
        <dbReference type="ChEBI" id="CHEBI:78346"/>
        <dbReference type="ChEBI" id="CHEBI:456215"/>
        <dbReference type="EC" id="3.6.1.13"/>
    </reaction>
</comment>
<dbReference type="GO" id="GO:0046872">
    <property type="term" value="F:metal ion binding"/>
    <property type="evidence" value="ECO:0007669"/>
    <property type="project" value="UniProtKB-KW"/>
</dbReference>
<dbReference type="EC" id="3.6.1.13" evidence="3"/>
<dbReference type="GO" id="GO:0019144">
    <property type="term" value="F:ADP-sugar diphosphatase activity"/>
    <property type="evidence" value="ECO:0007669"/>
    <property type="project" value="TreeGrafter"/>
</dbReference>
<dbReference type="CDD" id="cd24155">
    <property type="entry name" value="NUDIX_ADPRase"/>
    <property type="match status" value="1"/>
</dbReference>
<feature type="binding site" evidence="13">
    <location>
        <position position="325"/>
    </location>
    <ligand>
        <name>Mg(2+)</name>
        <dbReference type="ChEBI" id="CHEBI:18420"/>
        <label>1</label>
    </ligand>
</feature>
<dbReference type="PANTHER" id="PTHR11839:SF5">
    <property type="entry name" value="ADP-RIBOSE PYROPHOSPHATASE"/>
    <property type="match status" value="1"/>
</dbReference>
<evidence type="ECO:0000256" key="5">
    <source>
        <dbReference type="ARBA" id="ARBA00022723"/>
    </source>
</evidence>
<evidence type="ECO:0000259" key="15">
    <source>
        <dbReference type="PROSITE" id="PS51462"/>
    </source>
</evidence>
<dbReference type="AlphaFoldDB" id="A0AAX3LLU7"/>
<name>A0AAX3LLU7_9RHOB</name>
<comment type="function">
    <text evidence="8">Acts on ADP-mannose and ADP-glucose as well as ADP-ribose. Prevents glycogen biosynthesis. The reaction catalyzed by this enzyme is a limiting step of the gluconeogenic process.</text>
</comment>
<dbReference type="Gene3D" id="3.90.79.10">
    <property type="entry name" value="Nucleoside Triphosphate Pyrophosphohydrolase"/>
    <property type="match status" value="1"/>
</dbReference>
<dbReference type="Gene3D" id="3.10.490.10">
    <property type="entry name" value="Gamma-glutamyl cyclotransferase-like"/>
    <property type="match status" value="1"/>
</dbReference>
<organism evidence="16 17">
    <name type="scientific">Sulfitobacter faviae</name>
    <dbReference type="NCBI Taxonomy" id="1775881"/>
    <lineage>
        <taxon>Bacteria</taxon>
        <taxon>Pseudomonadati</taxon>
        <taxon>Pseudomonadota</taxon>
        <taxon>Alphaproteobacteria</taxon>
        <taxon>Rhodobacterales</taxon>
        <taxon>Roseobacteraceae</taxon>
        <taxon>Sulfitobacter</taxon>
    </lineage>
</organism>
<evidence type="ECO:0000256" key="6">
    <source>
        <dbReference type="ARBA" id="ARBA00022801"/>
    </source>
</evidence>
<reference evidence="16" key="1">
    <citation type="submission" date="2023-01" db="EMBL/GenBank/DDBJ databases">
        <title>Comparative genomic analysis of cold water coral derived Sulfitobacter faviae: insights into their metabolism and habitat adaptation.</title>
        <authorList>
            <person name="Guo Y."/>
            <person name="Lin S."/>
            <person name="Huang Z."/>
            <person name="Tang K."/>
            <person name="Wang X."/>
        </authorList>
    </citation>
    <scope>NUCLEOTIDE SEQUENCE</scope>
    <source>
        <strain evidence="16">SCSIO W_1865</strain>
    </source>
</reference>
<evidence type="ECO:0000256" key="12">
    <source>
        <dbReference type="ARBA" id="ARBA00049546"/>
    </source>
</evidence>
<dbReference type="NCBIfam" id="TIGR00052">
    <property type="entry name" value="nudix-type nucleoside diphosphatase, YffH/AdpP family"/>
    <property type="match status" value="1"/>
</dbReference>
<evidence type="ECO:0000256" key="14">
    <source>
        <dbReference type="PIRSR" id="PIRSR604385-3"/>
    </source>
</evidence>
<evidence type="ECO:0000256" key="10">
    <source>
        <dbReference type="ARBA" id="ARBA00030308"/>
    </source>
</evidence>
<dbReference type="Proteomes" id="UP001210770">
    <property type="component" value="Chromosome"/>
</dbReference>
<proteinExistence type="inferred from homology"/>
<dbReference type="InterPro" id="IPR036568">
    <property type="entry name" value="GGCT-like_sf"/>
</dbReference>
<evidence type="ECO:0000256" key="1">
    <source>
        <dbReference type="ARBA" id="ARBA00001946"/>
    </source>
</evidence>
<dbReference type="RefSeq" id="WP_271687255.1">
    <property type="nucleotide sequence ID" value="NZ_CP116423.1"/>
</dbReference>
<keyword evidence="7 13" id="KW-0460">Magnesium</keyword>
<dbReference type="PROSITE" id="PS00893">
    <property type="entry name" value="NUDIX_BOX"/>
    <property type="match status" value="1"/>
</dbReference>
<dbReference type="PANTHER" id="PTHR11839">
    <property type="entry name" value="UDP/ADP-SUGAR PYROPHOSPHATASE"/>
    <property type="match status" value="1"/>
</dbReference>
<dbReference type="CDD" id="cd06661">
    <property type="entry name" value="GGCT_like"/>
    <property type="match status" value="1"/>
</dbReference>
<dbReference type="InterPro" id="IPR015797">
    <property type="entry name" value="NUDIX_hydrolase-like_dom_sf"/>
</dbReference>
<feature type="domain" description="Nudix hydrolase" evidence="15">
    <location>
        <begin position="214"/>
        <end position="354"/>
    </location>
</feature>
<comment type="similarity">
    <text evidence="2">Belongs to the Nudix hydrolase family. NudF subfamily.</text>
</comment>
<evidence type="ECO:0000313" key="17">
    <source>
        <dbReference type="Proteomes" id="UP001210770"/>
    </source>
</evidence>
<dbReference type="GO" id="GO:0019693">
    <property type="term" value="P:ribose phosphate metabolic process"/>
    <property type="evidence" value="ECO:0007669"/>
    <property type="project" value="TreeGrafter"/>
</dbReference>
<comment type="cofactor">
    <cofactor evidence="1 13">
        <name>Mg(2+)</name>
        <dbReference type="ChEBI" id="CHEBI:18420"/>
    </cofactor>
</comment>
<keyword evidence="5 13" id="KW-0479">Metal-binding</keyword>
<evidence type="ECO:0000256" key="3">
    <source>
        <dbReference type="ARBA" id="ARBA00012453"/>
    </source>
</evidence>
<dbReference type="InterPro" id="IPR000086">
    <property type="entry name" value="NUDIX_hydrolase_dom"/>
</dbReference>
<dbReference type="SUPFAM" id="SSF110857">
    <property type="entry name" value="Gamma-glutamyl cyclotransferase-like"/>
    <property type="match status" value="1"/>
</dbReference>
<feature type="binding site" evidence="13">
    <location>
        <position position="256"/>
    </location>
    <ligand>
        <name>Mg(2+)</name>
        <dbReference type="ChEBI" id="CHEBI:18420"/>
        <label>1</label>
    </ligand>
</feature>
<evidence type="ECO:0000313" key="16">
    <source>
        <dbReference type="EMBL" id="WCE68965.1"/>
    </source>
</evidence>
<evidence type="ECO:0000256" key="11">
    <source>
        <dbReference type="ARBA" id="ARBA00033056"/>
    </source>
</evidence>
<dbReference type="InterPro" id="IPR004385">
    <property type="entry name" value="NDP_pyrophosphatase"/>
</dbReference>
<gene>
    <name evidence="16" type="ORF">PL336_09065</name>
</gene>
<evidence type="ECO:0000256" key="13">
    <source>
        <dbReference type="PIRSR" id="PIRSR604385-2"/>
    </source>
</evidence>
<evidence type="ECO:0000256" key="7">
    <source>
        <dbReference type="ARBA" id="ARBA00022842"/>
    </source>
</evidence>
<evidence type="ECO:0000256" key="2">
    <source>
        <dbReference type="ARBA" id="ARBA00007482"/>
    </source>
</evidence>